<evidence type="ECO:0000259" key="16">
    <source>
        <dbReference type="PROSITE" id="PS50011"/>
    </source>
</evidence>
<feature type="domain" description="EF-hand" evidence="17">
    <location>
        <begin position="325"/>
        <end position="360"/>
    </location>
</feature>
<evidence type="ECO:0000256" key="13">
    <source>
        <dbReference type="ARBA" id="ARBA00048679"/>
    </source>
</evidence>
<dbReference type="InterPro" id="IPR008271">
    <property type="entry name" value="Ser/Thr_kinase_AS"/>
</dbReference>
<dbReference type="PROSITE" id="PS00108">
    <property type="entry name" value="PROTEIN_KINASE_ST"/>
    <property type="match status" value="1"/>
</dbReference>
<keyword evidence="5" id="KW-0479">Metal-binding</keyword>
<dbReference type="PROSITE" id="PS50222">
    <property type="entry name" value="EF_HAND_2"/>
    <property type="match status" value="4"/>
</dbReference>
<dbReference type="AlphaFoldDB" id="A0A0V0QTR3"/>
<keyword evidence="19" id="KW-1185">Reference proteome</keyword>
<dbReference type="PANTHER" id="PTHR24349">
    <property type="entry name" value="SERINE/THREONINE-PROTEIN KINASE"/>
    <property type="match status" value="1"/>
</dbReference>
<proteinExistence type="inferred from homology"/>
<dbReference type="InterPro" id="IPR011009">
    <property type="entry name" value="Kinase-like_dom_sf"/>
</dbReference>
<evidence type="ECO:0000256" key="1">
    <source>
        <dbReference type="ARBA" id="ARBA00001946"/>
    </source>
</evidence>
<organism evidence="18 19">
    <name type="scientific">Pseudocohnilembus persalinus</name>
    <name type="common">Ciliate</name>
    <dbReference type="NCBI Taxonomy" id="266149"/>
    <lineage>
        <taxon>Eukaryota</taxon>
        <taxon>Sar</taxon>
        <taxon>Alveolata</taxon>
        <taxon>Ciliophora</taxon>
        <taxon>Intramacronucleata</taxon>
        <taxon>Oligohymenophorea</taxon>
        <taxon>Scuticociliatia</taxon>
        <taxon>Philasterida</taxon>
        <taxon>Pseudocohnilembidae</taxon>
        <taxon>Pseudocohnilembus</taxon>
    </lineage>
</organism>
<keyword evidence="10 14" id="KW-0067">ATP-binding</keyword>
<dbReference type="FunFam" id="3.30.200.20:FF:000315">
    <property type="entry name" value="Calcium-dependent protein kinase 3"/>
    <property type="match status" value="1"/>
</dbReference>
<dbReference type="Gene3D" id="3.30.200.20">
    <property type="entry name" value="Phosphorylase Kinase, domain 1"/>
    <property type="match status" value="1"/>
</dbReference>
<dbReference type="InterPro" id="IPR011992">
    <property type="entry name" value="EF-hand-dom_pair"/>
</dbReference>
<keyword evidence="3 15" id="KW-0723">Serine/threonine-protein kinase</keyword>
<dbReference type="GO" id="GO:0004674">
    <property type="term" value="F:protein serine/threonine kinase activity"/>
    <property type="evidence" value="ECO:0007669"/>
    <property type="project" value="UniProtKB-KW"/>
</dbReference>
<accession>A0A0V0QTR3</accession>
<evidence type="ECO:0000256" key="9">
    <source>
        <dbReference type="ARBA" id="ARBA00022837"/>
    </source>
</evidence>
<evidence type="ECO:0000313" key="19">
    <source>
        <dbReference type="Proteomes" id="UP000054937"/>
    </source>
</evidence>
<dbReference type="Pfam" id="PF00069">
    <property type="entry name" value="Pkinase"/>
    <property type="match status" value="1"/>
</dbReference>
<keyword evidence="9" id="KW-0106">Calcium</keyword>
<dbReference type="InterPro" id="IPR002048">
    <property type="entry name" value="EF_hand_dom"/>
</dbReference>
<dbReference type="PROSITE" id="PS00107">
    <property type="entry name" value="PROTEIN_KINASE_ATP"/>
    <property type="match status" value="1"/>
</dbReference>
<evidence type="ECO:0000256" key="2">
    <source>
        <dbReference type="ARBA" id="ARBA00012513"/>
    </source>
</evidence>
<evidence type="ECO:0000256" key="8">
    <source>
        <dbReference type="ARBA" id="ARBA00022777"/>
    </source>
</evidence>
<evidence type="ECO:0000256" key="5">
    <source>
        <dbReference type="ARBA" id="ARBA00022723"/>
    </source>
</evidence>
<dbReference type="FunFam" id="1.10.238.10:FF:000003">
    <property type="entry name" value="Calmodulin A"/>
    <property type="match status" value="1"/>
</dbReference>
<dbReference type="InterPro" id="IPR050205">
    <property type="entry name" value="CDPK_Ser/Thr_kinases"/>
</dbReference>
<reference evidence="18 19" key="1">
    <citation type="journal article" date="2015" name="Sci. Rep.">
        <title>Genome of the facultative scuticociliatosis pathogen Pseudocohnilembus persalinus provides insight into its virulence through horizontal gene transfer.</title>
        <authorList>
            <person name="Xiong J."/>
            <person name="Wang G."/>
            <person name="Cheng J."/>
            <person name="Tian M."/>
            <person name="Pan X."/>
            <person name="Warren A."/>
            <person name="Jiang C."/>
            <person name="Yuan D."/>
            <person name="Miao W."/>
        </authorList>
    </citation>
    <scope>NUCLEOTIDE SEQUENCE [LARGE SCALE GENOMIC DNA]</scope>
    <source>
        <strain evidence="18">36N120E</strain>
    </source>
</reference>
<dbReference type="PROSITE" id="PS00018">
    <property type="entry name" value="EF_HAND_1"/>
    <property type="match status" value="4"/>
</dbReference>
<evidence type="ECO:0000313" key="18">
    <source>
        <dbReference type="EMBL" id="KRX05636.1"/>
    </source>
</evidence>
<dbReference type="GO" id="GO:0005524">
    <property type="term" value="F:ATP binding"/>
    <property type="evidence" value="ECO:0007669"/>
    <property type="project" value="UniProtKB-UniRule"/>
</dbReference>
<evidence type="ECO:0000259" key="17">
    <source>
        <dbReference type="PROSITE" id="PS50222"/>
    </source>
</evidence>
<dbReference type="Gene3D" id="1.10.238.10">
    <property type="entry name" value="EF-hand"/>
    <property type="match status" value="2"/>
</dbReference>
<dbReference type="Gene3D" id="1.10.510.10">
    <property type="entry name" value="Transferase(Phosphotransferase) domain 1"/>
    <property type="match status" value="1"/>
</dbReference>
<dbReference type="InterPro" id="IPR017441">
    <property type="entry name" value="Protein_kinase_ATP_BS"/>
</dbReference>
<feature type="binding site" evidence="14">
    <location>
        <position position="54"/>
    </location>
    <ligand>
        <name>ATP</name>
        <dbReference type="ChEBI" id="CHEBI:30616"/>
    </ligand>
</feature>
<dbReference type="InterPro" id="IPR018247">
    <property type="entry name" value="EF_Hand_1_Ca_BS"/>
</dbReference>
<comment type="cofactor">
    <cofactor evidence="1">
        <name>Mg(2+)</name>
        <dbReference type="ChEBI" id="CHEBI:18420"/>
    </cofactor>
</comment>
<evidence type="ECO:0000256" key="10">
    <source>
        <dbReference type="ARBA" id="ARBA00022840"/>
    </source>
</evidence>
<dbReference type="OMA" id="MRHPWIC"/>
<comment type="catalytic activity">
    <reaction evidence="13">
        <text>L-seryl-[protein] + ATP = O-phospho-L-seryl-[protein] + ADP + H(+)</text>
        <dbReference type="Rhea" id="RHEA:17989"/>
        <dbReference type="Rhea" id="RHEA-COMP:9863"/>
        <dbReference type="Rhea" id="RHEA-COMP:11604"/>
        <dbReference type="ChEBI" id="CHEBI:15378"/>
        <dbReference type="ChEBI" id="CHEBI:29999"/>
        <dbReference type="ChEBI" id="CHEBI:30616"/>
        <dbReference type="ChEBI" id="CHEBI:83421"/>
        <dbReference type="ChEBI" id="CHEBI:456216"/>
        <dbReference type="EC" id="2.7.11.1"/>
    </reaction>
</comment>
<evidence type="ECO:0000256" key="12">
    <source>
        <dbReference type="ARBA" id="ARBA00047899"/>
    </source>
</evidence>
<evidence type="ECO:0000256" key="6">
    <source>
        <dbReference type="ARBA" id="ARBA00022737"/>
    </source>
</evidence>
<dbReference type="SUPFAM" id="SSF56112">
    <property type="entry name" value="Protein kinase-like (PK-like)"/>
    <property type="match status" value="1"/>
</dbReference>
<sequence>MEKEFVINKKNFISKNPKQNIKEEYKFKKEIGSGAFGVVFLAEHKISKEKVAVKALAKEMIDDKSQLVSEIDLLKSLDHPNIVKLYDIYESQTTIYIVMEFCEGGELLKYIANRQHLNEGETAKIIRQCISSIQYLHANNIAHRDIKPENFLLKYPDDEKSIKLIDFGFSKKMQNNEGFNQMLGTPLYIAPEVIEGGQYDFKVDCWSLGVILYILLSGSAPFYGKNTEEILKSIKKGNYSFNLKPFHECSDEVKDLINKLLQKNPKKRYTSEQAYNHVWVQLQVSKEIQNIKISEEVFVGLQKMLNVKNLKKTMLMYMATQIPENKIEDIRNIFMKIDKDGNGMISLKELLQGFEQFGSKSGIKLSESQLTDIFKQMDFDKSGQIDYTEFIASFVDTIANRNQEFLKESFKKIDRDGNGKINMSELQELLNSDTIAIGDADLQKLIKEADLDGDGEIDFNEFVGLVRQQQQQ</sequence>
<evidence type="ECO:0000256" key="3">
    <source>
        <dbReference type="ARBA" id="ARBA00022527"/>
    </source>
</evidence>
<dbReference type="EC" id="2.7.11.1" evidence="2"/>
<feature type="domain" description="Protein kinase" evidence="16">
    <location>
        <begin position="25"/>
        <end position="280"/>
    </location>
</feature>
<dbReference type="Proteomes" id="UP000054937">
    <property type="component" value="Unassembled WGS sequence"/>
</dbReference>
<dbReference type="CDD" id="cd05117">
    <property type="entry name" value="STKc_CAMK"/>
    <property type="match status" value="1"/>
</dbReference>
<protein>
    <recommendedName>
        <fullName evidence="2">non-specific serine/threonine protein kinase</fullName>
        <ecNumber evidence="2">2.7.11.1</ecNumber>
    </recommendedName>
</protein>
<evidence type="ECO:0000256" key="11">
    <source>
        <dbReference type="ARBA" id="ARBA00024334"/>
    </source>
</evidence>
<gene>
    <name evidence="18" type="ORF">PPERSA_09776</name>
</gene>
<keyword evidence="7 14" id="KW-0547">Nucleotide-binding</keyword>
<comment type="similarity">
    <text evidence="11">Belongs to the protein kinase superfamily. Ser/Thr protein kinase family. CDPK subfamily.</text>
</comment>
<feature type="domain" description="EF-hand" evidence="17">
    <location>
        <begin position="401"/>
        <end position="436"/>
    </location>
</feature>
<keyword evidence="4" id="KW-0808">Transferase</keyword>
<feature type="domain" description="EF-hand" evidence="17">
    <location>
        <begin position="365"/>
        <end position="400"/>
    </location>
</feature>
<dbReference type="EMBL" id="LDAU01000105">
    <property type="protein sequence ID" value="KRX05636.1"/>
    <property type="molecule type" value="Genomic_DNA"/>
</dbReference>
<dbReference type="FunFam" id="1.10.510.10:FF:000945">
    <property type="entry name" value="Uncharacterized protein"/>
    <property type="match status" value="1"/>
</dbReference>
<dbReference type="OrthoDB" id="40902at2759"/>
<dbReference type="CDD" id="cd00051">
    <property type="entry name" value="EFh"/>
    <property type="match status" value="1"/>
</dbReference>
<dbReference type="SMART" id="SM00054">
    <property type="entry name" value="EFh"/>
    <property type="match status" value="4"/>
</dbReference>
<evidence type="ECO:0000256" key="15">
    <source>
        <dbReference type="RuleBase" id="RU000304"/>
    </source>
</evidence>
<dbReference type="InParanoid" id="A0A0V0QTR3"/>
<dbReference type="GO" id="GO:0005509">
    <property type="term" value="F:calcium ion binding"/>
    <property type="evidence" value="ECO:0007669"/>
    <property type="project" value="InterPro"/>
</dbReference>
<comment type="caution">
    <text evidence="18">The sequence shown here is derived from an EMBL/GenBank/DDBJ whole genome shotgun (WGS) entry which is preliminary data.</text>
</comment>
<evidence type="ECO:0000256" key="7">
    <source>
        <dbReference type="ARBA" id="ARBA00022741"/>
    </source>
</evidence>
<dbReference type="Pfam" id="PF13499">
    <property type="entry name" value="EF-hand_7"/>
    <property type="match status" value="2"/>
</dbReference>
<keyword evidence="8 18" id="KW-0418">Kinase</keyword>
<name>A0A0V0QTR3_PSEPJ</name>
<dbReference type="SUPFAM" id="SSF47473">
    <property type="entry name" value="EF-hand"/>
    <property type="match status" value="1"/>
</dbReference>
<dbReference type="PROSITE" id="PS50011">
    <property type="entry name" value="PROTEIN_KINASE_DOM"/>
    <property type="match status" value="1"/>
</dbReference>
<dbReference type="SMART" id="SM00220">
    <property type="entry name" value="S_TKc"/>
    <property type="match status" value="1"/>
</dbReference>
<evidence type="ECO:0000256" key="4">
    <source>
        <dbReference type="ARBA" id="ARBA00022679"/>
    </source>
</evidence>
<feature type="domain" description="EF-hand" evidence="17">
    <location>
        <begin position="437"/>
        <end position="472"/>
    </location>
</feature>
<evidence type="ECO:0000256" key="14">
    <source>
        <dbReference type="PROSITE-ProRule" id="PRU10141"/>
    </source>
</evidence>
<keyword evidence="6" id="KW-0677">Repeat</keyword>
<comment type="catalytic activity">
    <reaction evidence="12">
        <text>L-threonyl-[protein] + ATP = O-phospho-L-threonyl-[protein] + ADP + H(+)</text>
        <dbReference type="Rhea" id="RHEA:46608"/>
        <dbReference type="Rhea" id="RHEA-COMP:11060"/>
        <dbReference type="Rhea" id="RHEA-COMP:11605"/>
        <dbReference type="ChEBI" id="CHEBI:15378"/>
        <dbReference type="ChEBI" id="CHEBI:30013"/>
        <dbReference type="ChEBI" id="CHEBI:30616"/>
        <dbReference type="ChEBI" id="CHEBI:61977"/>
        <dbReference type="ChEBI" id="CHEBI:456216"/>
        <dbReference type="EC" id="2.7.11.1"/>
    </reaction>
</comment>
<dbReference type="InterPro" id="IPR000719">
    <property type="entry name" value="Prot_kinase_dom"/>
</dbReference>